<dbReference type="CDD" id="cd02021">
    <property type="entry name" value="GntK"/>
    <property type="match status" value="1"/>
</dbReference>
<dbReference type="FunFam" id="3.40.50.300:FF:000522">
    <property type="entry name" value="Gluconokinase"/>
    <property type="match status" value="1"/>
</dbReference>
<dbReference type="PANTHER" id="PTHR43442">
    <property type="entry name" value="GLUCONOKINASE-RELATED"/>
    <property type="match status" value="1"/>
</dbReference>
<dbReference type="GO" id="GO:0019521">
    <property type="term" value="P:D-gluconate metabolic process"/>
    <property type="evidence" value="ECO:0007669"/>
    <property type="project" value="UniProtKB-KW"/>
</dbReference>
<evidence type="ECO:0000313" key="12">
    <source>
        <dbReference type="Proteomes" id="UP000231693"/>
    </source>
</evidence>
<evidence type="ECO:0000313" key="11">
    <source>
        <dbReference type="EMBL" id="PJJ68617.1"/>
    </source>
</evidence>
<gene>
    <name evidence="11" type="ORF">CLV28_3033</name>
</gene>
<keyword evidence="6 10" id="KW-0418">Kinase</keyword>
<dbReference type="PANTHER" id="PTHR43442:SF3">
    <property type="entry name" value="GLUCONOKINASE-RELATED"/>
    <property type="match status" value="1"/>
</dbReference>
<name>A0A2M9CC41_9CELL</name>
<dbReference type="AlphaFoldDB" id="A0A2M9CC41"/>
<organism evidence="11 12">
    <name type="scientific">Sediminihabitans luteus</name>
    <dbReference type="NCBI Taxonomy" id="1138585"/>
    <lineage>
        <taxon>Bacteria</taxon>
        <taxon>Bacillati</taxon>
        <taxon>Actinomycetota</taxon>
        <taxon>Actinomycetes</taxon>
        <taxon>Micrococcales</taxon>
        <taxon>Cellulomonadaceae</taxon>
        <taxon>Sediminihabitans</taxon>
    </lineage>
</organism>
<comment type="catalytic activity">
    <reaction evidence="9 10">
        <text>D-gluconate + ATP = 6-phospho-D-gluconate + ADP + H(+)</text>
        <dbReference type="Rhea" id="RHEA:19433"/>
        <dbReference type="ChEBI" id="CHEBI:15378"/>
        <dbReference type="ChEBI" id="CHEBI:18391"/>
        <dbReference type="ChEBI" id="CHEBI:30616"/>
        <dbReference type="ChEBI" id="CHEBI:58759"/>
        <dbReference type="ChEBI" id="CHEBI:456216"/>
        <dbReference type="EC" id="2.7.1.12"/>
    </reaction>
</comment>
<dbReference type="Pfam" id="PF13671">
    <property type="entry name" value="AAA_33"/>
    <property type="match status" value="1"/>
</dbReference>
<dbReference type="GO" id="GO:0046316">
    <property type="term" value="F:gluconokinase activity"/>
    <property type="evidence" value="ECO:0007669"/>
    <property type="project" value="UniProtKB-EC"/>
</dbReference>
<dbReference type="EMBL" id="PGFE01000007">
    <property type="protein sequence ID" value="PJJ68617.1"/>
    <property type="molecule type" value="Genomic_DNA"/>
</dbReference>
<dbReference type="InterPro" id="IPR027417">
    <property type="entry name" value="P-loop_NTPase"/>
</dbReference>
<dbReference type="GO" id="GO:0005737">
    <property type="term" value="C:cytoplasm"/>
    <property type="evidence" value="ECO:0007669"/>
    <property type="project" value="TreeGrafter"/>
</dbReference>
<sequence>MLTTPDHLVLMGVAGSGKTTVARLVVERTGRTYAEADDFHPAANVAAMRAGVALTDADRAPWLAALRDWMSAQHAAGVRTVVTCSALRRAYRDVLREAAGTVRFVHLDGTRELLAARIGARTDHFMPASLLDSQLATLDPLEADEDGVRLDVAATPPQIVAAILGR</sequence>
<dbReference type="RefSeq" id="WP_170062690.1">
    <property type="nucleotide sequence ID" value="NZ_BOOX01000011.1"/>
</dbReference>
<comment type="caution">
    <text evidence="11">The sequence shown here is derived from an EMBL/GenBank/DDBJ whole genome shotgun (WGS) entry which is preliminary data.</text>
</comment>
<dbReference type="Gene3D" id="3.40.50.300">
    <property type="entry name" value="P-loop containing nucleotide triphosphate hydrolases"/>
    <property type="match status" value="1"/>
</dbReference>
<accession>A0A2M9CC41</accession>
<protein>
    <recommendedName>
        <fullName evidence="3 10">Gluconokinase</fullName>
        <ecNumber evidence="3 10">2.7.1.12</ecNumber>
    </recommendedName>
</protein>
<dbReference type="GO" id="GO:0005524">
    <property type="term" value="F:ATP binding"/>
    <property type="evidence" value="ECO:0007669"/>
    <property type="project" value="UniProtKB-KW"/>
</dbReference>
<keyword evidence="12" id="KW-1185">Reference proteome</keyword>
<proteinExistence type="inferred from homology"/>
<evidence type="ECO:0000256" key="2">
    <source>
        <dbReference type="ARBA" id="ARBA00008420"/>
    </source>
</evidence>
<dbReference type="InterPro" id="IPR006001">
    <property type="entry name" value="Therm_gnt_kin"/>
</dbReference>
<dbReference type="SUPFAM" id="SSF52540">
    <property type="entry name" value="P-loop containing nucleoside triphosphate hydrolases"/>
    <property type="match status" value="1"/>
</dbReference>
<dbReference type="EC" id="2.7.1.12" evidence="3 10"/>
<comment type="similarity">
    <text evidence="2 10">Belongs to the gluconokinase GntK/GntV family.</text>
</comment>
<comment type="pathway">
    <text evidence="1">Carbohydrate acid metabolism.</text>
</comment>
<dbReference type="Proteomes" id="UP000231693">
    <property type="component" value="Unassembled WGS sequence"/>
</dbReference>
<evidence type="ECO:0000256" key="4">
    <source>
        <dbReference type="ARBA" id="ARBA00022679"/>
    </source>
</evidence>
<evidence type="ECO:0000256" key="9">
    <source>
        <dbReference type="ARBA" id="ARBA00048090"/>
    </source>
</evidence>
<evidence type="ECO:0000256" key="6">
    <source>
        <dbReference type="ARBA" id="ARBA00022777"/>
    </source>
</evidence>
<evidence type="ECO:0000256" key="10">
    <source>
        <dbReference type="RuleBase" id="RU363066"/>
    </source>
</evidence>
<evidence type="ECO:0000256" key="7">
    <source>
        <dbReference type="ARBA" id="ARBA00022840"/>
    </source>
</evidence>
<evidence type="ECO:0000256" key="3">
    <source>
        <dbReference type="ARBA" id="ARBA00012054"/>
    </source>
</evidence>
<evidence type="ECO:0000256" key="5">
    <source>
        <dbReference type="ARBA" id="ARBA00022741"/>
    </source>
</evidence>
<dbReference type="NCBIfam" id="TIGR01313">
    <property type="entry name" value="therm_gnt_kin"/>
    <property type="match status" value="1"/>
</dbReference>
<evidence type="ECO:0000256" key="8">
    <source>
        <dbReference type="ARBA" id="ARBA00023064"/>
    </source>
</evidence>
<evidence type="ECO:0000256" key="1">
    <source>
        <dbReference type="ARBA" id="ARBA00004761"/>
    </source>
</evidence>
<keyword evidence="7 10" id="KW-0067">ATP-binding</keyword>
<keyword evidence="5 10" id="KW-0547">Nucleotide-binding</keyword>
<reference evidence="11 12" key="1">
    <citation type="submission" date="2017-11" db="EMBL/GenBank/DDBJ databases">
        <title>Genomic Encyclopedia of Archaeal and Bacterial Type Strains, Phase II (KMG-II): From Individual Species to Whole Genera.</title>
        <authorList>
            <person name="Goeker M."/>
        </authorList>
    </citation>
    <scope>NUCLEOTIDE SEQUENCE [LARGE SCALE GENOMIC DNA]</scope>
    <source>
        <strain evidence="11 12">DSM 25478</strain>
    </source>
</reference>
<keyword evidence="8" id="KW-0311">Gluconate utilization</keyword>
<keyword evidence="4 10" id="KW-0808">Transferase</keyword>